<feature type="compositionally biased region" description="Polar residues" evidence="5">
    <location>
        <begin position="670"/>
        <end position="706"/>
    </location>
</feature>
<reference evidence="8" key="1">
    <citation type="journal article" date="2020" name="Stud. Mycol.">
        <title>101 Dothideomycetes genomes: a test case for predicting lifestyles and emergence of pathogens.</title>
        <authorList>
            <person name="Haridas S."/>
            <person name="Albert R."/>
            <person name="Binder M."/>
            <person name="Bloem J."/>
            <person name="Labutti K."/>
            <person name="Salamov A."/>
            <person name="Andreopoulos B."/>
            <person name="Baker S."/>
            <person name="Barry K."/>
            <person name="Bills G."/>
            <person name="Bluhm B."/>
            <person name="Cannon C."/>
            <person name="Castanera R."/>
            <person name="Culley D."/>
            <person name="Daum C."/>
            <person name="Ezra D."/>
            <person name="Gonzalez J."/>
            <person name="Henrissat B."/>
            <person name="Kuo A."/>
            <person name="Liang C."/>
            <person name="Lipzen A."/>
            <person name="Lutzoni F."/>
            <person name="Magnuson J."/>
            <person name="Mondo S."/>
            <person name="Nolan M."/>
            <person name="Ohm R."/>
            <person name="Pangilinan J."/>
            <person name="Park H.-J."/>
            <person name="Ramirez L."/>
            <person name="Alfaro M."/>
            <person name="Sun H."/>
            <person name="Tritt A."/>
            <person name="Yoshinaga Y."/>
            <person name="Zwiers L.-H."/>
            <person name="Turgeon B."/>
            <person name="Goodwin S."/>
            <person name="Spatafora J."/>
            <person name="Crous P."/>
            <person name="Grigoriev I."/>
        </authorList>
    </citation>
    <scope>NUCLEOTIDE SEQUENCE</scope>
    <source>
        <strain evidence="8">CBS 161.51</strain>
    </source>
</reference>
<dbReference type="Pfam" id="PF13911">
    <property type="entry name" value="AhpC-TSA_2"/>
    <property type="match status" value="1"/>
</dbReference>
<dbReference type="PANTHER" id="PTHR23507">
    <property type="entry name" value="ZGC:174356"/>
    <property type="match status" value="1"/>
</dbReference>
<feature type="region of interest" description="Disordered" evidence="5">
    <location>
        <begin position="787"/>
        <end position="837"/>
    </location>
</feature>
<feature type="compositionally biased region" description="Polar residues" evidence="5">
    <location>
        <begin position="1537"/>
        <end position="1560"/>
    </location>
</feature>
<feature type="region of interest" description="Disordered" evidence="5">
    <location>
        <begin position="1841"/>
        <end position="1867"/>
    </location>
</feature>
<feature type="domain" description="Major facilitator superfamily (MFS) profile" evidence="7">
    <location>
        <begin position="44"/>
        <end position="502"/>
    </location>
</feature>
<dbReference type="SUPFAM" id="SSF103473">
    <property type="entry name" value="MFS general substrate transporter"/>
    <property type="match status" value="1"/>
</dbReference>
<name>A0A6A5SX63_9PLEO</name>
<dbReference type="InterPro" id="IPR036259">
    <property type="entry name" value="MFS_trans_sf"/>
</dbReference>
<feature type="compositionally biased region" description="Polar residues" evidence="5">
    <location>
        <begin position="821"/>
        <end position="837"/>
    </location>
</feature>
<feature type="region of interest" description="Disordered" evidence="5">
    <location>
        <begin position="1476"/>
        <end position="1696"/>
    </location>
</feature>
<dbReference type="PROSITE" id="PS50850">
    <property type="entry name" value="MFS"/>
    <property type="match status" value="1"/>
</dbReference>
<evidence type="ECO:0000259" key="7">
    <source>
        <dbReference type="PROSITE" id="PS50850"/>
    </source>
</evidence>
<feature type="compositionally biased region" description="Low complexity" evidence="5">
    <location>
        <begin position="1110"/>
        <end position="1121"/>
    </location>
</feature>
<feature type="compositionally biased region" description="Low complexity" evidence="5">
    <location>
        <begin position="626"/>
        <end position="639"/>
    </location>
</feature>
<keyword evidence="4 6" id="KW-0472">Membrane</keyword>
<feature type="region of interest" description="Disordered" evidence="5">
    <location>
        <begin position="530"/>
        <end position="564"/>
    </location>
</feature>
<feature type="compositionally biased region" description="Polar residues" evidence="5">
    <location>
        <begin position="1287"/>
        <end position="1303"/>
    </location>
</feature>
<feature type="compositionally biased region" description="Low complexity" evidence="5">
    <location>
        <begin position="934"/>
        <end position="947"/>
    </location>
</feature>
<evidence type="ECO:0000256" key="3">
    <source>
        <dbReference type="ARBA" id="ARBA00022989"/>
    </source>
</evidence>
<dbReference type="CDD" id="cd06174">
    <property type="entry name" value="MFS"/>
    <property type="match status" value="1"/>
</dbReference>
<feature type="compositionally biased region" description="Low complexity" evidence="5">
    <location>
        <begin position="1049"/>
        <end position="1060"/>
    </location>
</feature>
<feature type="compositionally biased region" description="Polar residues" evidence="5">
    <location>
        <begin position="1574"/>
        <end position="1588"/>
    </location>
</feature>
<evidence type="ECO:0000313" key="8">
    <source>
        <dbReference type="EMBL" id="KAF1943909.1"/>
    </source>
</evidence>
<feature type="compositionally biased region" description="Polar residues" evidence="5">
    <location>
        <begin position="1628"/>
        <end position="1646"/>
    </location>
</feature>
<evidence type="ECO:0000313" key="9">
    <source>
        <dbReference type="Proteomes" id="UP000800038"/>
    </source>
</evidence>
<feature type="transmembrane region" description="Helical" evidence="6">
    <location>
        <begin position="388"/>
        <end position="416"/>
    </location>
</feature>
<dbReference type="InterPro" id="IPR032801">
    <property type="entry name" value="PXL2A/B/C"/>
</dbReference>
<feature type="region of interest" description="Disordered" evidence="5">
    <location>
        <begin position="1048"/>
        <end position="1188"/>
    </location>
</feature>
<feature type="region of interest" description="Disordered" evidence="5">
    <location>
        <begin position="1421"/>
        <end position="1452"/>
    </location>
</feature>
<sequence>MDMQSTVPRCSVEEEGLLSPAESTAAFPTLPYPKEEKNNKKSWVLLVGLIFAVVAIVDVGAFLAEPPKTRVFEANLCLGYYREHDPSVIGADGRIPEQLCKVDEVQQRLAGIFGWQEMFDALPGILLAVPFGTLADRVGRKWILTASLVGLQLSSAWVLFICYFKTLPLQLTWFSSAFFVLGGGPIVAMSIAVTVISDIAPPAQRTTIFLYLAACVLIAEMVAPIMAARLMEKGDWLPLLLALAIQQVGVVVGVFFPETLHLRDLPEPRDRDEDSMELQSAAGQFSLTAQLRNFRTAVDFLRSDWTLTLVVFTFLANRLGRQAITLLVRYTSKRYSWEIKKAAYLLSFRAATNLVSITVLIPFVNFLLLKKFRFPVHWADLWIARGSISITAVSFLIMGAAAHPALFILGLLVYNLGTGHNAAMRSIAIHVVGGQSSPDIGKLMSTIAMAESLGAMVAGPLLNAMFQWGIGLGSVWLGLPFLASALVFVGMTAVAFIIDVKDKDKDIAYVEVNGDEEDVLDYEEPVLSSTLDREAATSDAGTRLRRSKSASNVPKRPPSISEPLDLDAVKQQALAAATAAFARSQAQHATEAKAKRSSDVSRSKSNASRKSLTSQGSHFPPRESSFRSQQPPPSTQRQSLAPTMYSEQNTEQFPPFHPTPHIDRPLSVSRPLSTQPSITFSENARPSSQPKPVRQSASSSVTSQQIRKARSMYYASSVQTGSPIARPPAKYLTTPPPPASVSRAPEPSHALPPTRTLRPSPLAGHRIPVTVAANETVDQARDKHLQGFQQKTVKHKPSMFLAPFKKRQDKGKDKDKRVTSGAATFSTSSQQTPDESATDITLNDFLPQPEIKEKRSFSGSLKSKFRRVFRRTSNKSPNLPVQQIEASRDYFVSAQTNPPNIHDAYAIPSPDENILQRVRARTPSLEHACPTFTRSGSRSSSNGSARSLHSEANATHASASRVTSWGTSTTDDTLTQRAIKRLTVIHESKDSIGSEADRVASMGAKRKSLPLPALASFRDPMPMESLTEESLTHVDPKRVFSALMREIGSAKPPQASSSPANRTPGAESDVFESSQTKLHSHTRELHSIASRDIRSSLELNHRPPSRRPESAAAQSAQSKSSTIRSLGRAIRSTIRTVTPTEHRSSSRPGGANNVRGAARTQVDDADTPSPTNNPGSEGSSSSDQSAGRDYSTLIFTPSATQIQKRVARAKDRWKSPLEEAEQLQFPRETGRTYNVTNFVQETTTYETPRRSLEHIEPSRTDIQDVVEQHTYQSSVPPQGRRTPAPQPTVSPMSPSIYSRNTDGISIPPNDSVMSFQGPSDLERSHDGGSAVILTSQSVRSYVVGTPSPRRTDMNRTSRDWRSWLSHEISGMELSSQEDLTIHEQYKTPSGLHRRDTIRTSHTEHDDTTVVLRESCEITAPRPEFEDSPTNHASGVVGYGMSGQQSKDDTKATTPVLGKSISHANTYKEVSPIHTPITSIAGEDDTRRFSQPRSTPLLSRPRLPPTPNHETAAPQPALETPNSSRMNERFPFLDTGRRSSSNSVASCQSKSPTDSVTSPKSMMSPKATPGPKLNSDVSAPATNETSQRVPHTALKRSDAQHKRKENITPPSLRSKNKATASPLGLSMRPTAQQPLSSTTPNRSSPNAGQYAAINETKHNSSPTGNPPRPRIRTSLRTLSPEKLARRPRSAFDLRGTNGLGRANLVGLTTAAPRPSSDLRRPALHMKTSSHSLAMSRSSGAEESRLDVERSGSVTPGQRMADRFLKERKSTPALESADLTARTPLTPDELSQAREIEVFDREGRTKTLGELIKGKRSVLVFIRHFWCLNCQAYLRLMSESIPPSSLPPNTQSSSSSHLPPPSEPSSNHTPSVLVIGCGSYQPIDTYATASSCLYPIFTDPTLRLHSILGFKSNLAEGQAGDETRDYMRDAGGPLTRIWGGIKGAVANVQHLNYVGPKALNGGEVVVSTDGACEYIYRMQNTVDHTDISEISKLISVQVTPETGKIDKTEQEVCG</sequence>
<comment type="subcellular location">
    <subcellularLocation>
        <location evidence="1">Membrane</location>
        <topology evidence="1">Multi-pass membrane protein</topology>
    </subcellularLocation>
</comment>
<keyword evidence="2 6" id="KW-0812">Transmembrane</keyword>
<feature type="transmembrane region" description="Helical" evidence="6">
    <location>
        <begin position="342"/>
        <end position="368"/>
    </location>
</feature>
<dbReference type="InterPro" id="IPR020846">
    <property type="entry name" value="MFS_dom"/>
</dbReference>
<feature type="compositionally biased region" description="Low complexity" evidence="5">
    <location>
        <begin position="1845"/>
        <end position="1855"/>
    </location>
</feature>
<feature type="compositionally biased region" description="Basic and acidic residues" evidence="5">
    <location>
        <begin position="590"/>
        <end position="602"/>
    </location>
</feature>
<feature type="transmembrane region" description="Helical" evidence="6">
    <location>
        <begin position="239"/>
        <end position="256"/>
    </location>
</feature>
<feature type="region of interest" description="Disordered" evidence="5">
    <location>
        <begin position="928"/>
        <end position="969"/>
    </location>
</feature>
<evidence type="ECO:0000256" key="4">
    <source>
        <dbReference type="ARBA" id="ARBA00023136"/>
    </source>
</evidence>
<dbReference type="InterPro" id="IPR011701">
    <property type="entry name" value="MFS"/>
</dbReference>
<dbReference type="Gene3D" id="3.40.30.10">
    <property type="entry name" value="Glutaredoxin"/>
    <property type="match status" value="1"/>
</dbReference>
<feature type="compositionally biased region" description="Basic and acidic residues" evidence="5">
    <location>
        <begin position="1081"/>
        <end position="1109"/>
    </location>
</feature>
<protein>
    <recommendedName>
        <fullName evidence="7">Major facilitator superfamily (MFS) profile domain-containing protein</fullName>
    </recommendedName>
</protein>
<evidence type="ECO:0000256" key="1">
    <source>
        <dbReference type="ARBA" id="ARBA00004141"/>
    </source>
</evidence>
<feature type="compositionally biased region" description="Polar residues" evidence="5">
    <location>
        <begin position="950"/>
        <end position="969"/>
    </location>
</feature>
<feature type="transmembrane region" description="Helical" evidence="6">
    <location>
        <begin position="475"/>
        <end position="498"/>
    </location>
</feature>
<evidence type="ECO:0000256" key="6">
    <source>
        <dbReference type="SAM" id="Phobius"/>
    </source>
</evidence>
<feature type="transmembrane region" description="Helical" evidence="6">
    <location>
        <begin position="208"/>
        <end position="227"/>
    </location>
</feature>
<feature type="compositionally biased region" description="Low complexity" evidence="5">
    <location>
        <begin position="1168"/>
        <end position="1188"/>
    </location>
</feature>
<feature type="transmembrane region" description="Helical" evidence="6">
    <location>
        <begin position="142"/>
        <end position="164"/>
    </location>
</feature>
<feature type="compositionally biased region" description="Low complexity" evidence="5">
    <location>
        <begin position="1491"/>
        <end position="1500"/>
    </location>
</feature>
<feature type="region of interest" description="Disordered" evidence="5">
    <location>
        <begin position="1269"/>
        <end position="1311"/>
    </location>
</feature>
<feature type="transmembrane region" description="Helical" evidence="6">
    <location>
        <begin position="171"/>
        <end position="196"/>
    </location>
</feature>
<keyword evidence="3 6" id="KW-1133">Transmembrane helix</keyword>
<feature type="compositionally biased region" description="Polar residues" evidence="5">
    <location>
        <begin position="1607"/>
        <end position="1618"/>
    </location>
</feature>
<feature type="compositionally biased region" description="Polar residues" evidence="5">
    <location>
        <begin position="1725"/>
        <end position="1737"/>
    </location>
</feature>
<evidence type="ECO:0000256" key="5">
    <source>
        <dbReference type="SAM" id="MobiDB-lite"/>
    </source>
</evidence>
<feature type="region of interest" description="Disordered" evidence="5">
    <location>
        <begin position="587"/>
        <end position="763"/>
    </location>
</feature>
<proteinExistence type="predicted"/>
<gene>
    <name evidence="8" type="ORF">EJ02DRAFT_510656</name>
</gene>
<dbReference type="PANTHER" id="PTHR23507:SF1">
    <property type="entry name" value="FI18259P1-RELATED"/>
    <property type="match status" value="1"/>
</dbReference>
<feature type="compositionally biased region" description="Polar residues" evidence="5">
    <location>
        <begin position="603"/>
        <end position="617"/>
    </location>
</feature>
<feature type="compositionally biased region" description="Low complexity" evidence="5">
    <location>
        <begin position="751"/>
        <end position="762"/>
    </location>
</feature>
<dbReference type="GO" id="GO:0022857">
    <property type="term" value="F:transmembrane transporter activity"/>
    <property type="evidence" value="ECO:0007669"/>
    <property type="project" value="InterPro"/>
</dbReference>
<dbReference type="OrthoDB" id="194139at2759"/>
<feature type="compositionally biased region" description="Basic and acidic residues" evidence="5">
    <location>
        <begin position="1738"/>
        <end position="1748"/>
    </location>
</feature>
<dbReference type="Proteomes" id="UP000800038">
    <property type="component" value="Unassembled WGS sequence"/>
</dbReference>
<feature type="region of interest" description="Disordered" evidence="5">
    <location>
        <begin position="1709"/>
        <end position="1758"/>
    </location>
</feature>
<organism evidence="8 9">
    <name type="scientific">Clathrospora elynae</name>
    <dbReference type="NCBI Taxonomy" id="706981"/>
    <lineage>
        <taxon>Eukaryota</taxon>
        <taxon>Fungi</taxon>
        <taxon>Dikarya</taxon>
        <taxon>Ascomycota</taxon>
        <taxon>Pezizomycotina</taxon>
        <taxon>Dothideomycetes</taxon>
        <taxon>Pleosporomycetidae</taxon>
        <taxon>Pleosporales</taxon>
        <taxon>Diademaceae</taxon>
        <taxon>Clathrospora</taxon>
    </lineage>
</organism>
<evidence type="ECO:0000256" key="2">
    <source>
        <dbReference type="ARBA" id="ARBA00022692"/>
    </source>
</evidence>
<dbReference type="Gene3D" id="1.20.1250.20">
    <property type="entry name" value="MFS general substrate transporter like domains"/>
    <property type="match status" value="1"/>
</dbReference>
<dbReference type="Pfam" id="PF07690">
    <property type="entry name" value="MFS_1"/>
    <property type="match status" value="1"/>
</dbReference>
<dbReference type="GO" id="GO:0016020">
    <property type="term" value="C:membrane"/>
    <property type="evidence" value="ECO:0007669"/>
    <property type="project" value="UniProtKB-SubCell"/>
</dbReference>
<accession>A0A6A5SX63</accession>
<keyword evidence="9" id="KW-1185">Reference proteome</keyword>
<dbReference type="EMBL" id="ML976021">
    <property type="protein sequence ID" value="KAF1943909.1"/>
    <property type="molecule type" value="Genomic_DNA"/>
</dbReference>
<feature type="transmembrane region" description="Helical" evidence="6">
    <location>
        <begin position="43"/>
        <end position="64"/>
    </location>
</feature>